<dbReference type="AlphaFoldDB" id="A0A7K6DJ63"/>
<sequence length="159" mass="16629">DFCSLGGLEVIFALLSHPWPPLRAGAARVLGSCAQNLPGAQGRALALGALPALLGGLRADPDPRVPPAALFAISCLVRAQPEALQQLEALGGLEALGSALQSSEPSLRARAAFLLHCLLREHPRLREPLIRQGLVARATTLLRSEHDGAHEHGLGILCG</sequence>
<dbReference type="SUPFAM" id="SSF48371">
    <property type="entry name" value="ARM repeat"/>
    <property type="match status" value="1"/>
</dbReference>
<comment type="caution">
    <text evidence="1">The sequence shown here is derived from an EMBL/GenBank/DDBJ whole genome shotgun (WGS) entry which is preliminary data.</text>
</comment>
<dbReference type="InterPro" id="IPR050693">
    <property type="entry name" value="Hsp70_NEF-Inhibitors"/>
</dbReference>
<gene>
    <name evidence="1" type="primary">Hspbp1</name>
    <name evidence="1" type="ORF">ORISOL_R08836</name>
</gene>
<dbReference type="Gene3D" id="1.25.10.10">
    <property type="entry name" value="Leucine-rich Repeat Variant"/>
    <property type="match status" value="1"/>
</dbReference>
<dbReference type="GO" id="GO:0000774">
    <property type="term" value="F:adenyl-nucleotide exchange factor activity"/>
    <property type="evidence" value="ECO:0007669"/>
    <property type="project" value="TreeGrafter"/>
</dbReference>
<evidence type="ECO:0000313" key="2">
    <source>
        <dbReference type="Proteomes" id="UP000571324"/>
    </source>
</evidence>
<dbReference type="GO" id="GO:0005783">
    <property type="term" value="C:endoplasmic reticulum"/>
    <property type="evidence" value="ECO:0007669"/>
    <property type="project" value="TreeGrafter"/>
</dbReference>
<dbReference type="OrthoDB" id="10250458at2759"/>
<dbReference type="InterPro" id="IPR016024">
    <property type="entry name" value="ARM-type_fold"/>
</dbReference>
<evidence type="ECO:0000313" key="1">
    <source>
        <dbReference type="EMBL" id="NWV26969.1"/>
    </source>
</evidence>
<organism evidence="1 2">
    <name type="scientific">Origma solitaria</name>
    <dbReference type="NCBI Taxonomy" id="720586"/>
    <lineage>
        <taxon>Eukaryota</taxon>
        <taxon>Metazoa</taxon>
        <taxon>Chordata</taxon>
        <taxon>Craniata</taxon>
        <taxon>Vertebrata</taxon>
        <taxon>Euteleostomi</taxon>
        <taxon>Archelosauria</taxon>
        <taxon>Archosauria</taxon>
        <taxon>Dinosauria</taxon>
        <taxon>Saurischia</taxon>
        <taxon>Theropoda</taxon>
        <taxon>Coelurosauria</taxon>
        <taxon>Aves</taxon>
        <taxon>Neognathae</taxon>
        <taxon>Neoaves</taxon>
        <taxon>Telluraves</taxon>
        <taxon>Australaves</taxon>
        <taxon>Passeriformes</taxon>
        <taxon>Meliphagoidea</taxon>
        <taxon>Acanthizidae</taxon>
        <taxon>Origma</taxon>
    </lineage>
</organism>
<keyword evidence="2" id="KW-1185">Reference proteome</keyword>
<dbReference type="InterPro" id="IPR011989">
    <property type="entry name" value="ARM-like"/>
</dbReference>
<protein>
    <submittedName>
        <fullName evidence="1">HPBP1 protein</fullName>
    </submittedName>
</protein>
<dbReference type="EMBL" id="VZRL01005274">
    <property type="protein sequence ID" value="NWV26969.1"/>
    <property type="molecule type" value="Genomic_DNA"/>
</dbReference>
<accession>A0A7K6DJ63</accession>
<name>A0A7K6DJ63_9PASS</name>
<feature type="non-terminal residue" evidence="1">
    <location>
        <position position="1"/>
    </location>
</feature>
<dbReference type="Proteomes" id="UP000571324">
    <property type="component" value="Unassembled WGS sequence"/>
</dbReference>
<dbReference type="PANTHER" id="PTHR19316:SF18">
    <property type="entry name" value="HSP70-BINDING PROTEIN 1"/>
    <property type="match status" value="1"/>
</dbReference>
<dbReference type="PANTHER" id="PTHR19316">
    <property type="entry name" value="PROTEIN FOLDING REGULATOR"/>
    <property type="match status" value="1"/>
</dbReference>
<proteinExistence type="predicted"/>
<reference evidence="1 2" key="1">
    <citation type="submission" date="2019-09" db="EMBL/GenBank/DDBJ databases">
        <title>Bird 10,000 Genomes (B10K) Project - Family phase.</title>
        <authorList>
            <person name="Zhang G."/>
        </authorList>
    </citation>
    <scope>NUCLEOTIDE SEQUENCE [LARGE SCALE GENOMIC DNA]</scope>
    <source>
        <strain evidence="1">B10K-DU-029-52</strain>
    </source>
</reference>
<feature type="non-terminal residue" evidence="1">
    <location>
        <position position="159"/>
    </location>
</feature>